<dbReference type="Proteomes" id="UP000051248">
    <property type="component" value="Unassembled WGS sequence"/>
</dbReference>
<sequence length="61" mass="6965">MIQDINLQVYEMRKNGYTFAEIADVLNYSAEDIRNIDDVNQTSLDVLSGLYDGTLTFNDID</sequence>
<dbReference type="eggNOG" id="ENOG5032JRG">
    <property type="taxonomic scope" value="Bacteria"/>
</dbReference>
<protein>
    <recommendedName>
        <fullName evidence="3">HTH cro/C1-type domain-containing protein</fullName>
    </recommendedName>
</protein>
<organism evidence="1 2">
    <name type="scientific">Companilactobacillus nodensis DSM 19682 = JCM 14932 = NBRC 107160</name>
    <dbReference type="NCBI Taxonomy" id="1423775"/>
    <lineage>
        <taxon>Bacteria</taxon>
        <taxon>Bacillati</taxon>
        <taxon>Bacillota</taxon>
        <taxon>Bacilli</taxon>
        <taxon>Lactobacillales</taxon>
        <taxon>Lactobacillaceae</taxon>
        <taxon>Companilactobacillus</taxon>
    </lineage>
</organism>
<keyword evidence="2" id="KW-1185">Reference proteome</keyword>
<reference evidence="1 2" key="1">
    <citation type="journal article" date="2015" name="Genome Announc.">
        <title>Expanding the biotechnology potential of lactobacilli through comparative genomics of 213 strains and associated genera.</title>
        <authorList>
            <person name="Sun Z."/>
            <person name="Harris H.M."/>
            <person name="McCann A."/>
            <person name="Guo C."/>
            <person name="Argimon S."/>
            <person name="Zhang W."/>
            <person name="Yang X."/>
            <person name="Jeffery I.B."/>
            <person name="Cooney J.C."/>
            <person name="Kagawa T.F."/>
            <person name="Liu W."/>
            <person name="Song Y."/>
            <person name="Salvetti E."/>
            <person name="Wrobel A."/>
            <person name="Rasinkangas P."/>
            <person name="Parkhill J."/>
            <person name="Rea M.C."/>
            <person name="O'Sullivan O."/>
            <person name="Ritari J."/>
            <person name="Douillard F.P."/>
            <person name="Paul Ross R."/>
            <person name="Yang R."/>
            <person name="Briner A.E."/>
            <person name="Felis G.E."/>
            <person name="de Vos W.M."/>
            <person name="Barrangou R."/>
            <person name="Klaenhammer T.R."/>
            <person name="Caufield P.W."/>
            <person name="Cui Y."/>
            <person name="Zhang H."/>
            <person name="O'Toole P.W."/>
        </authorList>
    </citation>
    <scope>NUCLEOTIDE SEQUENCE [LARGE SCALE GENOMIC DNA]</scope>
    <source>
        <strain evidence="1 2">DSM 19682</strain>
    </source>
</reference>
<dbReference type="RefSeq" id="WP_025024152.1">
    <property type="nucleotide sequence ID" value="NZ_AZDZ01000009.1"/>
</dbReference>
<accession>A0A0R1KJC4</accession>
<gene>
    <name evidence="1" type="ORF">FD03_GL000288</name>
</gene>
<evidence type="ECO:0000313" key="2">
    <source>
        <dbReference type="Proteomes" id="UP000051248"/>
    </source>
</evidence>
<dbReference type="PATRIC" id="fig|1423775.4.peg.295"/>
<dbReference type="STRING" id="1423775.FD03_GL000288"/>
<comment type="caution">
    <text evidence="1">The sequence shown here is derived from an EMBL/GenBank/DDBJ whole genome shotgun (WGS) entry which is preliminary data.</text>
</comment>
<dbReference type="AlphaFoldDB" id="A0A0R1KJC4"/>
<name>A0A0R1KJC4_9LACO</name>
<evidence type="ECO:0008006" key="3">
    <source>
        <dbReference type="Google" id="ProtNLM"/>
    </source>
</evidence>
<proteinExistence type="predicted"/>
<evidence type="ECO:0000313" key="1">
    <source>
        <dbReference type="EMBL" id="KRK80106.1"/>
    </source>
</evidence>
<dbReference type="OrthoDB" id="2317739at2"/>
<dbReference type="EMBL" id="AZDZ01000009">
    <property type="protein sequence ID" value="KRK80106.1"/>
    <property type="molecule type" value="Genomic_DNA"/>
</dbReference>